<dbReference type="Proteomes" id="UP000075243">
    <property type="component" value="Chromosome 3"/>
</dbReference>
<organism evidence="6 7">
    <name type="scientific">Cajanus cajan</name>
    <name type="common">Pigeon pea</name>
    <name type="synonym">Cajanus indicus</name>
    <dbReference type="NCBI Taxonomy" id="3821"/>
    <lineage>
        <taxon>Eukaryota</taxon>
        <taxon>Viridiplantae</taxon>
        <taxon>Streptophyta</taxon>
        <taxon>Embryophyta</taxon>
        <taxon>Tracheophyta</taxon>
        <taxon>Spermatophyta</taxon>
        <taxon>Magnoliopsida</taxon>
        <taxon>eudicotyledons</taxon>
        <taxon>Gunneridae</taxon>
        <taxon>Pentapetalae</taxon>
        <taxon>rosids</taxon>
        <taxon>fabids</taxon>
        <taxon>Fabales</taxon>
        <taxon>Fabaceae</taxon>
        <taxon>Papilionoideae</taxon>
        <taxon>50 kb inversion clade</taxon>
        <taxon>NPAAA clade</taxon>
        <taxon>indigoferoid/millettioid clade</taxon>
        <taxon>Phaseoleae</taxon>
        <taxon>Cajanus</taxon>
    </lineage>
</organism>
<dbReference type="GO" id="GO:0005634">
    <property type="term" value="C:nucleus"/>
    <property type="evidence" value="ECO:0007669"/>
    <property type="project" value="UniProtKB-SubCell"/>
</dbReference>
<evidence type="ECO:0000256" key="3">
    <source>
        <dbReference type="ARBA" id="ARBA00022771"/>
    </source>
</evidence>
<dbReference type="PANTHER" id="PTHR46481:SF10">
    <property type="entry name" value="ZINC FINGER BED DOMAIN-CONTAINING PROTEIN 39"/>
    <property type="match status" value="1"/>
</dbReference>
<keyword evidence="4" id="KW-0862">Zinc</keyword>
<dbReference type="SUPFAM" id="SSF53098">
    <property type="entry name" value="Ribonuclease H-like"/>
    <property type="match status" value="1"/>
</dbReference>
<evidence type="ECO:0000256" key="2">
    <source>
        <dbReference type="ARBA" id="ARBA00022723"/>
    </source>
</evidence>
<accession>A0A151TRQ4</accession>
<keyword evidence="2" id="KW-0479">Metal-binding</keyword>
<keyword evidence="3" id="KW-0863">Zinc-finger</keyword>
<dbReference type="GO" id="GO:0008270">
    <property type="term" value="F:zinc ion binding"/>
    <property type="evidence" value="ECO:0007669"/>
    <property type="project" value="UniProtKB-KW"/>
</dbReference>
<protein>
    <submittedName>
        <fullName evidence="6">AC transposase</fullName>
    </submittedName>
</protein>
<keyword evidence="5" id="KW-0539">Nucleus</keyword>
<evidence type="ECO:0000256" key="1">
    <source>
        <dbReference type="ARBA" id="ARBA00004123"/>
    </source>
</evidence>
<dbReference type="Gramene" id="C.cajan_08690.t">
    <property type="protein sequence ID" value="C.cajan_08690.t"/>
    <property type="gene ID" value="C.cajan_08690"/>
</dbReference>
<comment type="subcellular location">
    <subcellularLocation>
        <location evidence="1">Nucleus</location>
    </subcellularLocation>
</comment>
<evidence type="ECO:0000313" key="6">
    <source>
        <dbReference type="EMBL" id="KYP69742.1"/>
    </source>
</evidence>
<sequence>MVIIGNFIDATWKFKKDLSFVKVLAPRCGIDETDAIFKGLKAWDIESKVFSISFDNAFYNDSCLRTLKENLSLSTKLILDDSLFHVKCCAHILNLLVHDGLGKIKAIIFNVRESVKYINYNDSRLKAFCDVEQKHLKDRKLIIDCPTRWNSTYQMLSTTLKFKIAFATYKEREPRYDYAPSLEDWNKVEKVCKLLEVFNLATHIISRKVRRVKMVIDGQLKIFL</sequence>
<dbReference type="InterPro" id="IPR052035">
    <property type="entry name" value="ZnF_BED_domain_contain"/>
</dbReference>
<dbReference type="PANTHER" id="PTHR46481">
    <property type="entry name" value="ZINC FINGER BED DOMAIN-CONTAINING PROTEIN 4"/>
    <property type="match status" value="1"/>
</dbReference>
<dbReference type="STRING" id="3821.A0A151TRQ4"/>
<proteinExistence type="predicted"/>
<dbReference type="EMBL" id="CM003605">
    <property type="protein sequence ID" value="KYP69742.1"/>
    <property type="molecule type" value="Genomic_DNA"/>
</dbReference>
<dbReference type="InterPro" id="IPR012337">
    <property type="entry name" value="RNaseH-like_sf"/>
</dbReference>
<evidence type="ECO:0000256" key="5">
    <source>
        <dbReference type="ARBA" id="ARBA00023242"/>
    </source>
</evidence>
<evidence type="ECO:0000313" key="7">
    <source>
        <dbReference type="Proteomes" id="UP000075243"/>
    </source>
</evidence>
<keyword evidence="7" id="KW-1185">Reference proteome</keyword>
<evidence type="ECO:0000256" key="4">
    <source>
        <dbReference type="ARBA" id="ARBA00022833"/>
    </source>
</evidence>
<name>A0A151TRQ4_CAJCA</name>
<gene>
    <name evidence="6" type="ORF">KK1_008943</name>
</gene>
<dbReference type="AlphaFoldDB" id="A0A151TRQ4"/>
<reference evidence="6 7" key="1">
    <citation type="journal article" date="2012" name="Nat. Biotechnol.">
        <title>Draft genome sequence of pigeonpea (Cajanus cajan), an orphan legume crop of resource-poor farmers.</title>
        <authorList>
            <person name="Varshney R.K."/>
            <person name="Chen W."/>
            <person name="Li Y."/>
            <person name="Bharti A.K."/>
            <person name="Saxena R.K."/>
            <person name="Schlueter J.A."/>
            <person name="Donoghue M.T."/>
            <person name="Azam S."/>
            <person name="Fan G."/>
            <person name="Whaley A.M."/>
            <person name="Farmer A.D."/>
            <person name="Sheridan J."/>
            <person name="Iwata A."/>
            <person name="Tuteja R."/>
            <person name="Penmetsa R.V."/>
            <person name="Wu W."/>
            <person name="Upadhyaya H.D."/>
            <person name="Yang S.P."/>
            <person name="Shah T."/>
            <person name="Saxena K.B."/>
            <person name="Michael T."/>
            <person name="McCombie W.R."/>
            <person name="Yang B."/>
            <person name="Zhang G."/>
            <person name="Yang H."/>
            <person name="Wang J."/>
            <person name="Spillane C."/>
            <person name="Cook D.R."/>
            <person name="May G.D."/>
            <person name="Xu X."/>
            <person name="Jackson S.A."/>
        </authorList>
    </citation>
    <scope>NUCLEOTIDE SEQUENCE [LARGE SCALE GENOMIC DNA]</scope>
    <source>
        <strain evidence="7">cv. Asha</strain>
    </source>
</reference>